<keyword evidence="2" id="KW-0675">Receptor</keyword>
<name>A0A5A9ZTP1_9ACTN</name>
<dbReference type="RefSeq" id="WP_149515893.1">
    <property type="nucleotide sequence ID" value="NZ_VDFC01000097.1"/>
</dbReference>
<feature type="domain" description="TIR" evidence="1">
    <location>
        <begin position="1"/>
        <end position="127"/>
    </location>
</feature>
<protein>
    <submittedName>
        <fullName evidence="2">Toll/interleukin-1 receptor domain-containing protein</fullName>
    </submittedName>
</protein>
<evidence type="ECO:0000259" key="1">
    <source>
        <dbReference type="PROSITE" id="PS50104"/>
    </source>
</evidence>
<proteinExistence type="predicted"/>
<dbReference type="EMBL" id="VDFC01000097">
    <property type="protein sequence ID" value="KAA0920560.1"/>
    <property type="molecule type" value="Genomic_DNA"/>
</dbReference>
<reference evidence="2 3" key="1">
    <citation type="submission" date="2019-05" db="EMBL/GenBank/DDBJ databases">
        <authorList>
            <person name="Hariharan J."/>
            <person name="Choudoir M.J."/>
            <person name="Diebold P."/>
            <person name="Panke-Buisse K."/>
            <person name="Buckley D.H."/>
        </authorList>
    </citation>
    <scope>NUCLEOTIDE SEQUENCE [LARGE SCALE GENOMIC DNA]</scope>
    <source>
        <strain evidence="2 3">SUN51</strain>
    </source>
</reference>
<gene>
    <name evidence="2" type="ORF">FGF04_37665</name>
</gene>
<dbReference type="Proteomes" id="UP000324965">
    <property type="component" value="Unassembled WGS sequence"/>
</dbReference>
<dbReference type="AlphaFoldDB" id="A0A5A9ZTP1"/>
<accession>A0A5A9ZTP1</accession>
<evidence type="ECO:0000313" key="2">
    <source>
        <dbReference type="EMBL" id="KAA0920560.1"/>
    </source>
</evidence>
<dbReference type="OrthoDB" id="4025751at2"/>
<comment type="caution">
    <text evidence="2">The sequence shown here is derived from an EMBL/GenBank/DDBJ whole genome shotgun (WGS) entry which is preliminary data.</text>
</comment>
<dbReference type="SUPFAM" id="SSF52200">
    <property type="entry name" value="Toll/Interleukin receptor TIR domain"/>
    <property type="match status" value="1"/>
</dbReference>
<dbReference type="InterPro" id="IPR000157">
    <property type="entry name" value="TIR_dom"/>
</dbReference>
<dbReference type="Pfam" id="PF13676">
    <property type="entry name" value="TIR_2"/>
    <property type="match status" value="1"/>
</dbReference>
<dbReference type="Gene3D" id="3.40.50.10140">
    <property type="entry name" value="Toll/interleukin-1 receptor homology (TIR) domain"/>
    <property type="match status" value="1"/>
</dbReference>
<dbReference type="GO" id="GO:0007165">
    <property type="term" value="P:signal transduction"/>
    <property type="evidence" value="ECO:0007669"/>
    <property type="project" value="InterPro"/>
</dbReference>
<dbReference type="PROSITE" id="PS50104">
    <property type="entry name" value="TIR"/>
    <property type="match status" value="1"/>
</dbReference>
<organism evidence="2 3">
    <name type="scientific">Streptomyces apricus</name>
    <dbReference type="NCBI Taxonomy" id="1828112"/>
    <lineage>
        <taxon>Bacteria</taxon>
        <taxon>Bacillati</taxon>
        <taxon>Actinomycetota</taxon>
        <taxon>Actinomycetes</taxon>
        <taxon>Kitasatosporales</taxon>
        <taxon>Streptomycetaceae</taxon>
        <taxon>Streptomyces</taxon>
    </lineage>
</organism>
<keyword evidence="3" id="KW-1185">Reference proteome</keyword>
<dbReference type="InterPro" id="IPR035897">
    <property type="entry name" value="Toll_tir_struct_dom_sf"/>
</dbReference>
<evidence type="ECO:0000313" key="3">
    <source>
        <dbReference type="Proteomes" id="UP000324965"/>
    </source>
</evidence>
<sequence length="418" mass="47152">MVKVFISHSTSSDEPVAGLRDAVASGLEAREYTVLLDVRFQQPGQPWQLKLARFLGECDAALVLVNQAALDSSWVRRETNILHWRKTLHPGMVLVTVLVGEISVGQLKNSELRYLAADDVERIRTCSATEIDRLVEQFPKIHRRLDDTVSKWLDNISIQLAEIKAQSTFTRIARELDLPDEEHAQLIPGTAHVLLASQMLHTHDVARLCNALLVAWDGGLDRHRTAKLATMILPVWVDRDEARRIVCETDGLVRRVVVLNVDSPLIGQHYLDRAFCVDSKGYYVAEAHGRPPGDDDPESYLLDQCEGAVRAKFCLRQDQDLDVLKEPLNLGRFFLLLDAQRCDLAIVHRVIAQLLDKIPWMYVLVVSGRRVDLRQIWPGSPDEVLVLDPQFADGDEILVKTVVRRVTDRVGTIYGGSW</sequence>